<comment type="caution">
    <text evidence="8">The sequence shown here is derived from an EMBL/GenBank/DDBJ whole genome shotgun (WGS) entry which is preliminary data.</text>
</comment>
<dbReference type="PANTHER" id="PTHR42742:SF3">
    <property type="entry name" value="FRUCTOKINASE"/>
    <property type="match status" value="1"/>
</dbReference>
<evidence type="ECO:0000256" key="6">
    <source>
        <dbReference type="ARBA" id="ARBA00038887"/>
    </source>
</evidence>
<dbReference type="EMBL" id="JAFREM010000002">
    <property type="protein sequence ID" value="MBO1304691.1"/>
    <property type="molecule type" value="Genomic_DNA"/>
</dbReference>
<evidence type="ECO:0000313" key="9">
    <source>
        <dbReference type="Proteomes" id="UP000664601"/>
    </source>
</evidence>
<dbReference type="SUPFAM" id="SSF53067">
    <property type="entry name" value="Actin-like ATPase domain"/>
    <property type="match status" value="1"/>
</dbReference>
<dbReference type="Gene3D" id="3.30.420.40">
    <property type="match status" value="2"/>
</dbReference>
<comment type="similarity">
    <text evidence="2">Belongs to the ROK (NagC/XylR) family.</text>
</comment>
<evidence type="ECO:0000313" key="8">
    <source>
        <dbReference type="EMBL" id="MBO1304691.1"/>
    </source>
</evidence>
<evidence type="ECO:0000256" key="1">
    <source>
        <dbReference type="ARBA" id="ARBA00001946"/>
    </source>
</evidence>
<dbReference type="InterPro" id="IPR054618">
    <property type="entry name" value="ScrK"/>
</dbReference>
<reference evidence="8 9" key="1">
    <citation type="submission" date="2021-03" db="EMBL/GenBank/DDBJ databases">
        <title>Enterococcal diversity collection.</title>
        <authorList>
            <person name="Gilmore M.S."/>
            <person name="Schwartzman J."/>
            <person name="Van Tyne D."/>
            <person name="Martin M."/>
            <person name="Earl A.M."/>
            <person name="Manson A.L."/>
            <person name="Straub T."/>
            <person name="Salamzade R."/>
            <person name="Saavedra J."/>
            <person name="Lebreton F."/>
            <person name="Prichula J."/>
            <person name="Schaufler K."/>
            <person name="Gaca A."/>
            <person name="Sgardioli B."/>
            <person name="Wagenaar J."/>
            <person name="Strong T."/>
        </authorList>
    </citation>
    <scope>NUCLEOTIDE SEQUENCE [LARGE SCALE GENOMIC DNA]</scope>
    <source>
        <strain evidence="8 9">669A</strain>
    </source>
</reference>
<keyword evidence="4" id="KW-0862">Zinc</keyword>
<dbReference type="PROSITE" id="PS01125">
    <property type="entry name" value="ROK"/>
    <property type="match status" value="1"/>
</dbReference>
<dbReference type="PANTHER" id="PTHR42742">
    <property type="entry name" value="TRANSCRIPTIONAL REPRESSOR MPRA"/>
    <property type="match status" value="1"/>
</dbReference>
<dbReference type="RefSeq" id="WP_207671633.1">
    <property type="nucleotide sequence ID" value="NZ_JAFREM010000002.1"/>
</dbReference>
<keyword evidence="3" id="KW-0479">Metal-binding</keyword>
<dbReference type="Proteomes" id="UP000664601">
    <property type="component" value="Unassembled WGS sequence"/>
</dbReference>
<evidence type="ECO:0000256" key="5">
    <source>
        <dbReference type="ARBA" id="ARBA00022842"/>
    </source>
</evidence>
<keyword evidence="9" id="KW-1185">Reference proteome</keyword>
<comment type="catalytic activity">
    <reaction evidence="7">
        <text>D-fructose + ATP = D-fructose 6-phosphate + ADP + H(+)</text>
        <dbReference type="Rhea" id="RHEA:16125"/>
        <dbReference type="ChEBI" id="CHEBI:15378"/>
        <dbReference type="ChEBI" id="CHEBI:30616"/>
        <dbReference type="ChEBI" id="CHEBI:37721"/>
        <dbReference type="ChEBI" id="CHEBI:61527"/>
        <dbReference type="ChEBI" id="CHEBI:456216"/>
        <dbReference type="EC" id="2.7.1.4"/>
    </reaction>
</comment>
<dbReference type="InterPro" id="IPR049874">
    <property type="entry name" value="ROK_cs"/>
</dbReference>
<accession>A0ABS3L4Z1</accession>
<dbReference type="CDD" id="cd24067">
    <property type="entry name" value="ASKHA_NBD_ROK_BsFRK-like"/>
    <property type="match status" value="1"/>
</dbReference>
<organism evidence="8 9">
    <name type="scientific">Candidatus Enterococcus moelleringii</name>
    <dbReference type="NCBI Taxonomy" id="2815325"/>
    <lineage>
        <taxon>Bacteria</taxon>
        <taxon>Bacillati</taxon>
        <taxon>Bacillota</taxon>
        <taxon>Bacilli</taxon>
        <taxon>Lactobacillales</taxon>
        <taxon>Enterococcaceae</taxon>
        <taxon>Enterococcus</taxon>
    </lineage>
</organism>
<dbReference type="InterPro" id="IPR051804">
    <property type="entry name" value="Carb_Metab_Reg_Kinase/Isom"/>
</dbReference>
<gene>
    <name evidence="8" type="ORF">JZO70_00850</name>
</gene>
<evidence type="ECO:0000256" key="7">
    <source>
        <dbReference type="ARBA" id="ARBA00048451"/>
    </source>
</evidence>
<dbReference type="EC" id="2.7.1.4" evidence="6"/>
<sequence length="289" mass="31516">MYGAIEAGGTKFVCAIGTSELEILERESFPTTTPVETMALVVEFFKKHQAQLESIGVGSFGPIDIHRDSKTYGYITSTPKLAWQNFDFIGSLKQHFELPIAWTTDVNAACFGEYVAGNGKGLSSVVYYTIGTGIGGGALQEGKFVEGFSHPEMGHMLVRNHPADDFTGSCPFHGNCLEGMAAGPAIEQRLGRKGQTLAEDDPFWEIEAEYIAQCAYNTTLMLSPDVIIFGGGVMKQQHLMMKVHQAFERLMKSYVKTPQLSEYIVTPALEDNAGTIGCLALAREAKLHS</sequence>
<proteinExistence type="inferred from homology"/>
<dbReference type="InterPro" id="IPR043129">
    <property type="entry name" value="ATPase_NBD"/>
</dbReference>
<evidence type="ECO:0000256" key="4">
    <source>
        <dbReference type="ARBA" id="ARBA00022833"/>
    </source>
</evidence>
<comment type="cofactor">
    <cofactor evidence="1">
        <name>Mg(2+)</name>
        <dbReference type="ChEBI" id="CHEBI:18420"/>
    </cofactor>
</comment>
<evidence type="ECO:0000256" key="2">
    <source>
        <dbReference type="ARBA" id="ARBA00006479"/>
    </source>
</evidence>
<dbReference type="NCBIfam" id="NF045550">
    <property type="entry name" value="FrctkaseScrK"/>
    <property type="match status" value="1"/>
</dbReference>
<evidence type="ECO:0000256" key="3">
    <source>
        <dbReference type="ARBA" id="ARBA00022723"/>
    </source>
</evidence>
<name>A0ABS3L4Z1_9ENTE</name>
<protein>
    <recommendedName>
        <fullName evidence="6">fructokinase</fullName>
        <ecNumber evidence="6">2.7.1.4</ecNumber>
    </recommendedName>
</protein>
<dbReference type="InterPro" id="IPR000600">
    <property type="entry name" value="ROK"/>
</dbReference>
<keyword evidence="5" id="KW-0460">Magnesium</keyword>
<dbReference type="Pfam" id="PF00480">
    <property type="entry name" value="ROK"/>
    <property type="match status" value="1"/>
</dbReference>